<evidence type="ECO:0000256" key="1">
    <source>
        <dbReference type="SAM" id="MobiDB-lite"/>
    </source>
</evidence>
<reference evidence="2 3" key="1">
    <citation type="submission" date="2019-05" db="EMBL/GenBank/DDBJ databases">
        <title>Another draft genome of Portunus trituberculatus and its Hox gene families provides insights of decapod evolution.</title>
        <authorList>
            <person name="Jeong J.-H."/>
            <person name="Song I."/>
            <person name="Kim S."/>
            <person name="Choi T."/>
            <person name="Kim D."/>
            <person name="Ryu S."/>
            <person name="Kim W."/>
        </authorList>
    </citation>
    <scope>NUCLEOTIDE SEQUENCE [LARGE SCALE GENOMIC DNA]</scope>
    <source>
        <tissue evidence="2">Muscle</tissue>
    </source>
</reference>
<feature type="compositionally biased region" description="Polar residues" evidence="1">
    <location>
        <begin position="10"/>
        <end position="27"/>
    </location>
</feature>
<feature type="region of interest" description="Disordered" evidence="1">
    <location>
        <begin position="1"/>
        <end position="27"/>
    </location>
</feature>
<organism evidence="2 3">
    <name type="scientific">Portunus trituberculatus</name>
    <name type="common">Swimming crab</name>
    <name type="synonym">Neptunus trituberculatus</name>
    <dbReference type="NCBI Taxonomy" id="210409"/>
    <lineage>
        <taxon>Eukaryota</taxon>
        <taxon>Metazoa</taxon>
        <taxon>Ecdysozoa</taxon>
        <taxon>Arthropoda</taxon>
        <taxon>Crustacea</taxon>
        <taxon>Multicrustacea</taxon>
        <taxon>Malacostraca</taxon>
        <taxon>Eumalacostraca</taxon>
        <taxon>Eucarida</taxon>
        <taxon>Decapoda</taxon>
        <taxon>Pleocyemata</taxon>
        <taxon>Brachyura</taxon>
        <taxon>Eubrachyura</taxon>
        <taxon>Portunoidea</taxon>
        <taxon>Portunidae</taxon>
        <taxon>Portuninae</taxon>
        <taxon>Portunus</taxon>
    </lineage>
</organism>
<dbReference type="AlphaFoldDB" id="A0A5B7GNV7"/>
<keyword evidence="3" id="KW-1185">Reference proteome</keyword>
<evidence type="ECO:0000313" key="2">
    <source>
        <dbReference type="EMBL" id="MPC60472.1"/>
    </source>
</evidence>
<evidence type="ECO:0000313" key="3">
    <source>
        <dbReference type="Proteomes" id="UP000324222"/>
    </source>
</evidence>
<accession>A0A5B7GNV7</accession>
<proteinExistence type="predicted"/>
<name>A0A5B7GNV7_PORTR</name>
<dbReference type="Proteomes" id="UP000324222">
    <property type="component" value="Unassembled WGS sequence"/>
</dbReference>
<comment type="caution">
    <text evidence="2">The sequence shown here is derived from an EMBL/GenBank/DDBJ whole genome shotgun (WGS) entry which is preliminary data.</text>
</comment>
<gene>
    <name evidence="2" type="ORF">E2C01_054517</name>
</gene>
<protein>
    <submittedName>
        <fullName evidence="2">Uncharacterized protein</fullName>
    </submittedName>
</protein>
<dbReference type="EMBL" id="VSRR010017561">
    <property type="protein sequence ID" value="MPC60472.1"/>
    <property type="molecule type" value="Genomic_DNA"/>
</dbReference>
<sequence length="133" mass="14430">MPKSGPAQVTPCTTQPLTSWRTSSGNPATKAQARALSFIPLNSDERRRSSARYTSGDRWANTGTRLRVMVMAIGTATGQGRRLVVCGAVRAADQPKRQFFSLCCLSTSAFIPHLCSSSYETLVLHSALARMTH</sequence>